<dbReference type="GO" id="GO:0043123">
    <property type="term" value="P:positive regulation of canonical NF-kappaB signal transduction"/>
    <property type="evidence" value="ECO:0007669"/>
    <property type="project" value="InterPro"/>
</dbReference>
<dbReference type="GO" id="GO:0005737">
    <property type="term" value="C:cytoplasm"/>
    <property type="evidence" value="ECO:0007669"/>
    <property type="project" value="UniProtKB-SubCell"/>
</dbReference>
<dbReference type="InterPro" id="IPR000253">
    <property type="entry name" value="FHA_dom"/>
</dbReference>
<evidence type="ECO:0000256" key="2">
    <source>
        <dbReference type="ARBA" id="ARBA00022490"/>
    </source>
</evidence>
<dbReference type="Proteomes" id="UP000694890">
    <property type="component" value="Linkage group LG14"/>
</dbReference>
<dbReference type="Gene3D" id="2.60.200.20">
    <property type="match status" value="1"/>
</dbReference>
<feature type="domain" description="FHA" evidence="7">
    <location>
        <begin position="50"/>
        <end position="97"/>
    </location>
</feature>
<dbReference type="PANTHER" id="PTHR31266:SF2">
    <property type="entry name" value="TRAF-INTERACTING PROTEIN WITH FHA DOMAIN-CONTAINING PROTEIN A"/>
    <property type="match status" value="1"/>
</dbReference>
<dbReference type="InterPro" id="IPR033621">
    <property type="entry name" value="TIFA"/>
</dbReference>
<keyword evidence="3" id="KW-0399">Innate immunity</keyword>
<dbReference type="SUPFAM" id="SSF49879">
    <property type="entry name" value="SMAD/FHA domain"/>
    <property type="match status" value="1"/>
</dbReference>
<name>A0AAJ7PKN0_LATCA</name>
<dbReference type="CTD" id="92610"/>
<dbReference type="RefSeq" id="XP_018529750.1">
    <property type="nucleotide sequence ID" value="XM_018674234.2"/>
</dbReference>
<sequence length="196" mass="21919">MMNVSQTMETEEDLLTCLHIKLYHPQQSSRGLYGLLPLGKRSRHSADDPLRLGRDAQACTYSLGDPRVSRKQLVLFAYRTPQSPDMLFTIQNLSQRGQLPVNSSALDYLERMDLPDKALIRFGEYEMLIIRESGEAKGSFEVEFEVLAVPPSRETCTCVPSMIPVMDTGSCVTNGFPGELRAIGPLENDETLMCQS</sequence>
<dbReference type="InterPro" id="IPR008984">
    <property type="entry name" value="SMAD_FHA_dom_sf"/>
</dbReference>
<evidence type="ECO:0000313" key="8">
    <source>
        <dbReference type="Proteomes" id="UP000694890"/>
    </source>
</evidence>
<evidence type="ECO:0000256" key="4">
    <source>
        <dbReference type="ARBA" id="ARBA00022859"/>
    </source>
</evidence>
<evidence type="ECO:0000256" key="6">
    <source>
        <dbReference type="ARBA" id="ARBA00040160"/>
    </source>
</evidence>
<proteinExistence type="inferred from homology"/>
<comment type="similarity">
    <text evidence="5">Belongs to the TIFA family.</text>
</comment>
<evidence type="ECO:0000256" key="1">
    <source>
        <dbReference type="ARBA" id="ARBA00004496"/>
    </source>
</evidence>
<dbReference type="KEGG" id="lcf:108882020"/>
<evidence type="ECO:0000313" key="9">
    <source>
        <dbReference type="RefSeq" id="XP_018529749.1"/>
    </source>
</evidence>
<dbReference type="GO" id="GO:0045087">
    <property type="term" value="P:innate immune response"/>
    <property type="evidence" value="ECO:0007669"/>
    <property type="project" value="UniProtKB-KW"/>
</dbReference>
<evidence type="ECO:0000259" key="7">
    <source>
        <dbReference type="PROSITE" id="PS50006"/>
    </source>
</evidence>
<reference evidence="9 10" key="1">
    <citation type="submission" date="2025-04" db="UniProtKB">
        <authorList>
            <consortium name="RefSeq"/>
        </authorList>
    </citation>
    <scope>IDENTIFICATION</scope>
    <source>
        <tissue evidence="9 10">Brain</tissue>
    </source>
</reference>
<gene>
    <name evidence="9 10" type="primary">tifa</name>
</gene>
<dbReference type="AlphaFoldDB" id="A0AAJ7PKN0"/>
<keyword evidence="2" id="KW-0963">Cytoplasm</keyword>
<evidence type="ECO:0000256" key="5">
    <source>
        <dbReference type="ARBA" id="ARBA00038199"/>
    </source>
</evidence>
<organism evidence="8 9">
    <name type="scientific">Lates calcarifer</name>
    <name type="common">Barramundi</name>
    <name type="synonym">Holocentrus calcarifer</name>
    <dbReference type="NCBI Taxonomy" id="8187"/>
    <lineage>
        <taxon>Eukaryota</taxon>
        <taxon>Metazoa</taxon>
        <taxon>Chordata</taxon>
        <taxon>Craniata</taxon>
        <taxon>Vertebrata</taxon>
        <taxon>Euteleostomi</taxon>
        <taxon>Actinopterygii</taxon>
        <taxon>Neopterygii</taxon>
        <taxon>Teleostei</taxon>
        <taxon>Neoteleostei</taxon>
        <taxon>Acanthomorphata</taxon>
        <taxon>Carangaria</taxon>
        <taxon>Carangaria incertae sedis</taxon>
        <taxon>Centropomidae</taxon>
        <taxon>Lates</taxon>
    </lineage>
</organism>
<evidence type="ECO:0000256" key="3">
    <source>
        <dbReference type="ARBA" id="ARBA00022588"/>
    </source>
</evidence>
<evidence type="ECO:0000313" key="10">
    <source>
        <dbReference type="RefSeq" id="XP_018529750.1"/>
    </source>
</evidence>
<keyword evidence="4" id="KW-0391">Immunity</keyword>
<protein>
    <recommendedName>
        <fullName evidence="6">TRAF-interacting protein with FHA domain-containing protein A</fullName>
    </recommendedName>
</protein>
<accession>A0AAJ7PKN0</accession>
<dbReference type="GeneID" id="108882020"/>
<dbReference type="Pfam" id="PF00498">
    <property type="entry name" value="FHA"/>
    <property type="match status" value="1"/>
</dbReference>
<dbReference type="PANTHER" id="PTHR31266">
    <property type="entry name" value="TRAF-INTERACTING PROTEIN WITH FHA DOMAIN-CONTAINING PROTEIN A FAMILY MEMBER"/>
    <property type="match status" value="1"/>
</dbReference>
<dbReference type="PROSITE" id="PS50006">
    <property type="entry name" value="FHA_DOMAIN"/>
    <property type="match status" value="1"/>
</dbReference>
<comment type="subcellular location">
    <subcellularLocation>
        <location evidence="1">Cytoplasm</location>
    </subcellularLocation>
</comment>
<dbReference type="RefSeq" id="XP_018529749.1">
    <property type="nucleotide sequence ID" value="XM_018674233.2"/>
</dbReference>